<dbReference type="Proteomes" id="UP000198703">
    <property type="component" value="Unassembled WGS sequence"/>
</dbReference>
<feature type="binding site" evidence="2">
    <location>
        <position position="82"/>
    </location>
    <ligand>
        <name>Cu cation</name>
        <dbReference type="ChEBI" id="CHEBI:23378"/>
    </ligand>
</feature>
<dbReference type="STRING" id="89524.SAMN05444370_1142"/>
<dbReference type="AlphaFoldDB" id="A0A1H4EGY0"/>
<feature type="disulfide bond" description="Redox-active" evidence="3">
    <location>
        <begin position="78"/>
        <end position="82"/>
    </location>
</feature>
<dbReference type="SUPFAM" id="SSF52833">
    <property type="entry name" value="Thioredoxin-like"/>
    <property type="match status" value="1"/>
</dbReference>
<dbReference type="PANTHER" id="PTHR12151">
    <property type="entry name" value="ELECTRON TRANSPORT PROTIN SCO1/SENC FAMILY MEMBER"/>
    <property type="match status" value="1"/>
</dbReference>
<dbReference type="OrthoDB" id="5296507at2"/>
<protein>
    <submittedName>
        <fullName evidence="5">Protein SCO1/2</fullName>
    </submittedName>
</protein>
<evidence type="ECO:0000256" key="4">
    <source>
        <dbReference type="SAM" id="SignalP"/>
    </source>
</evidence>
<dbReference type="Pfam" id="PF02630">
    <property type="entry name" value="SCO1-SenC"/>
    <property type="match status" value="1"/>
</dbReference>
<feature type="signal peptide" evidence="4">
    <location>
        <begin position="1"/>
        <end position="30"/>
    </location>
</feature>
<evidence type="ECO:0000256" key="2">
    <source>
        <dbReference type="PIRSR" id="PIRSR603782-1"/>
    </source>
</evidence>
<keyword evidence="6" id="KW-1185">Reference proteome</keyword>
<sequence>MKKPVALAFAASAVCAAGLWLVLSSGNASDAPVEGNFALERLSTPNVELIDQNAERHRLKGALTDGRLLVINFSYTLCNSICPIGNDVMAELDGMLPPGEEVRLLSITIDPGRDTPAMMRKAADAFGASERWLWLTGAPGEIDRLLEAFDADFVDLELHDPVFLIGDLESGRFYRSLSMPSADELRNLVATLGT</sequence>
<accession>A0A1H4EGY0</accession>
<dbReference type="GO" id="GO:0046872">
    <property type="term" value="F:metal ion binding"/>
    <property type="evidence" value="ECO:0007669"/>
    <property type="project" value="UniProtKB-KW"/>
</dbReference>
<evidence type="ECO:0000313" key="6">
    <source>
        <dbReference type="Proteomes" id="UP000198703"/>
    </source>
</evidence>
<dbReference type="Gene3D" id="3.40.30.10">
    <property type="entry name" value="Glutaredoxin"/>
    <property type="match status" value="1"/>
</dbReference>
<name>A0A1H4EGY0_9RHOB</name>
<keyword evidence="3" id="KW-1015">Disulfide bond</keyword>
<keyword evidence="2" id="KW-0479">Metal-binding</keyword>
<comment type="similarity">
    <text evidence="1">Belongs to the SCO1/2 family.</text>
</comment>
<feature type="binding site" evidence="2">
    <location>
        <position position="78"/>
    </location>
    <ligand>
        <name>Cu cation</name>
        <dbReference type="ChEBI" id="CHEBI:23378"/>
    </ligand>
</feature>
<reference evidence="5 6" key="1">
    <citation type="submission" date="2016-10" db="EMBL/GenBank/DDBJ databases">
        <authorList>
            <person name="de Groot N.N."/>
        </authorList>
    </citation>
    <scope>NUCLEOTIDE SEQUENCE [LARGE SCALE GENOMIC DNA]</scope>
    <source>
        <strain evidence="5 6">DSM 15345</strain>
    </source>
</reference>
<keyword evidence="4" id="KW-0732">Signal</keyword>
<evidence type="ECO:0000313" key="5">
    <source>
        <dbReference type="EMBL" id="SEA84331.1"/>
    </source>
</evidence>
<keyword evidence="2" id="KW-0186">Copper</keyword>
<dbReference type="EMBL" id="FNQM01000014">
    <property type="protein sequence ID" value="SEA84331.1"/>
    <property type="molecule type" value="Genomic_DNA"/>
</dbReference>
<organism evidence="5 6">
    <name type="scientific">Rubrimonas cliftonensis</name>
    <dbReference type="NCBI Taxonomy" id="89524"/>
    <lineage>
        <taxon>Bacteria</taxon>
        <taxon>Pseudomonadati</taxon>
        <taxon>Pseudomonadota</taxon>
        <taxon>Alphaproteobacteria</taxon>
        <taxon>Rhodobacterales</taxon>
        <taxon>Paracoccaceae</taxon>
        <taxon>Rubrimonas</taxon>
    </lineage>
</organism>
<evidence type="ECO:0000256" key="1">
    <source>
        <dbReference type="ARBA" id="ARBA00010996"/>
    </source>
</evidence>
<dbReference type="InterPro" id="IPR003782">
    <property type="entry name" value="SCO1/SenC"/>
</dbReference>
<dbReference type="PANTHER" id="PTHR12151:SF25">
    <property type="entry name" value="LINALOOL DEHYDRATASE_ISOMERASE DOMAIN-CONTAINING PROTEIN"/>
    <property type="match status" value="1"/>
</dbReference>
<proteinExistence type="inferred from homology"/>
<evidence type="ECO:0000256" key="3">
    <source>
        <dbReference type="PIRSR" id="PIRSR603782-2"/>
    </source>
</evidence>
<dbReference type="InterPro" id="IPR036249">
    <property type="entry name" value="Thioredoxin-like_sf"/>
</dbReference>
<feature type="chain" id="PRO_5011445059" evidence="4">
    <location>
        <begin position="31"/>
        <end position="194"/>
    </location>
</feature>
<gene>
    <name evidence="5" type="ORF">SAMN05444370_1142</name>
</gene>
<dbReference type="CDD" id="cd02968">
    <property type="entry name" value="SCO"/>
    <property type="match status" value="1"/>
</dbReference>
<dbReference type="RefSeq" id="WP_093255254.1">
    <property type="nucleotide sequence ID" value="NZ_FNQM01000014.1"/>
</dbReference>